<organism evidence="4 5">
    <name type="scientific">Gossypium tomentosum</name>
    <name type="common">Hawaiian cotton</name>
    <name type="synonym">Gossypium sandvicense</name>
    <dbReference type="NCBI Taxonomy" id="34277"/>
    <lineage>
        <taxon>Eukaryota</taxon>
        <taxon>Viridiplantae</taxon>
        <taxon>Streptophyta</taxon>
        <taxon>Embryophyta</taxon>
        <taxon>Tracheophyta</taxon>
        <taxon>Spermatophyta</taxon>
        <taxon>Magnoliopsida</taxon>
        <taxon>eudicotyledons</taxon>
        <taxon>Gunneridae</taxon>
        <taxon>Pentapetalae</taxon>
        <taxon>rosids</taxon>
        <taxon>malvids</taxon>
        <taxon>Malvales</taxon>
        <taxon>Malvaceae</taxon>
        <taxon>Malvoideae</taxon>
        <taxon>Gossypium</taxon>
    </lineage>
</organism>
<dbReference type="Proteomes" id="UP000322667">
    <property type="component" value="Chromosome D10"/>
</dbReference>
<dbReference type="Pfam" id="PF06075">
    <property type="entry name" value="DUF936"/>
    <property type="match status" value="1"/>
</dbReference>
<dbReference type="InterPro" id="IPR049172">
    <property type="entry name" value="DUF6857_pln"/>
</dbReference>
<accession>A0A5D2J0G0</accession>
<evidence type="ECO:0000259" key="2">
    <source>
        <dbReference type="Pfam" id="PF06075"/>
    </source>
</evidence>
<dbReference type="Pfam" id="PF21647">
    <property type="entry name" value="DUF6857"/>
    <property type="match status" value="2"/>
</dbReference>
<feature type="region of interest" description="Disordered" evidence="1">
    <location>
        <begin position="130"/>
        <end position="252"/>
    </location>
</feature>
<dbReference type="PANTHER" id="PTHR31928:SF2">
    <property type="entry name" value="EXPRESSED PROTEIN"/>
    <property type="match status" value="1"/>
</dbReference>
<feature type="domain" description="DUF6857" evidence="3">
    <location>
        <begin position="336"/>
        <end position="493"/>
    </location>
</feature>
<sequence>MASLTPGVLLKLLQSMNSNVKVLGEYRSVLLQVISIVPALTGSELWPNQGFFIKVSDSSHSTYVSLSQEDNELILNNKLQLGQFFYVERVEPGTPVPILVGVRPVPGRNPFIGNPKDLMQMLVPSEGLMVADNEGNSNGSKAKESVEVREESPRKKIVIKEEKASVASRYMQGKKAKSKQQEPKGQARPASPSRSRLEVPVSKPEVVVAPNTKETTVPAKSTTVKRSSSKHENMNSNCSANNKEKNSLPETGSWNSLPASLLKPGKGMLRRRNLASLVAADAQREASMAANLVKCLSMFSDLCSSASPENPHLTLTKFFTLQQLIDQPSVTSHKDKHHQLPNLPSVVDTEKSNKRKGLIHDKSMSTRSSVQLSGAEKLEWAKGDGAKERKELRETLLHETRTWFLKFLEVALDVGFRIGSQEKKGKTGTTRLTEQDNHIAVTLSQLKFANEWLGKVKNNLSSDNNGMMETVERLNQKVYACLLSHVDSAASALENRP</sequence>
<feature type="compositionally biased region" description="Basic and acidic residues" evidence="1">
    <location>
        <begin position="141"/>
        <end position="164"/>
    </location>
</feature>
<evidence type="ECO:0008006" key="6">
    <source>
        <dbReference type="Google" id="ProtNLM"/>
    </source>
</evidence>
<feature type="domain" description="DUF936" evidence="2">
    <location>
        <begin position="4"/>
        <end position="119"/>
    </location>
</feature>
<dbReference type="EMBL" id="CM017632">
    <property type="protein sequence ID" value="TYH48337.1"/>
    <property type="molecule type" value="Genomic_DNA"/>
</dbReference>
<proteinExistence type="predicted"/>
<dbReference type="EMBL" id="CM017632">
    <property type="protein sequence ID" value="TYH48338.1"/>
    <property type="molecule type" value="Genomic_DNA"/>
</dbReference>
<reference evidence="4 5" key="1">
    <citation type="submission" date="2019-07" db="EMBL/GenBank/DDBJ databases">
        <title>WGS assembly of Gossypium tomentosum.</title>
        <authorList>
            <person name="Chen Z.J."/>
            <person name="Sreedasyam A."/>
            <person name="Ando A."/>
            <person name="Song Q."/>
            <person name="De L."/>
            <person name="Hulse-Kemp A."/>
            <person name="Ding M."/>
            <person name="Ye W."/>
            <person name="Kirkbride R."/>
            <person name="Jenkins J."/>
            <person name="Plott C."/>
            <person name="Lovell J."/>
            <person name="Lin Y.-M."/>
            <person name="Vaughn R."/>
            <person name="Liu B."/>
            <person name="Li W."/>
            <person name="Simpson S."/>
            <person name="Scheffler B."/>
            <person name="Saski C."/>
            <person name="Grover C."/>
            <person name="Hu G."/>
            <person name="Conover J."/>
            <person name="Carlson J."/>
            <person name="Shu S."/>
            <person name="Boston L."/>
            <person name="Williams M."/>
            <person name="Peterson D."/>
            <person name="Mcgee K."/>
            <person name="Jones D."/>
            <person name="Wendel J."/>
            <person name="Stelly D."/>
            <person name="Grimwood J."/>
            <person name="Schmutz J."/>
        </authorList>
    </citation>
    <scope>NUCLEOTIDE SEQUENCE [LARGE SCALE GENOMIC DNA]</scope>
    <source>
        <strain evidence="4">7179.01</strain>
    </source>
</reference>
<dbReference type="PANTHER" id="PTHR31928">
    <property type="entry name" value="EXPRESSED PROTEIN"/>
    <property type="match status" value="1"/>
</dbReference>
<name>A0A5D2J0G0_GOSTO</name>
<evidence type="ECO:0000256" key="1">
    <source>
        <dbReference type="SAM" id="MobiDB-lite"/>
    </source>
</evidence>
<dbReference type="AlphaFoldDB" id="A0A5D2J0G0"/>
<feature type="compositionally biased region" description="Polar residues" evidence="1">
    <location>
        <begin position="212"/>
        <end position="226"/>
    </location>
</feature>
<evidence type="ECO:0000313" key="5">
    <source>
        <dbReference type="Proteomes" id="UP000322667"/>
    </source>
</evidence>
<protein>
    <recommendedName>
        <fullName evidence="6">DUF936 domain-containing protein</fullName>
    </recommendedName>
</protein>
<dbReference type="InterPro" id="IPR048297">
    <property type="entry name" value="DUF936_dom_pln"/>
</dbReference>
<evidence type="ECO:0000259" key="3">
    <source>
        <dbReference type="Pfam" id="PF21647"/>
    </source>
</evidence>
<gene>
    <name evidence="4" type="ORF">ES332_D10G060600v1</name>
</gene>
<evidence type="ECO:0000313" key="4">
    <source>
        <dbReference type="EMBL" id="TYH48337.1"/>
    </source>
</evidence>
<dbReference type="InterPro" id="IPR010341">
    <property type="entry name" value="DUF936_pln"/>
</dbReference>
<feature type="domain" description="DUF6857" evidence="3">
    <location>
        <begin position="250"/>
        <end position="331"/>
    </location>
</feature>
<keyword evidence="5" id="KW-1185">Reference proteome</keyword>